<dbReference type="KEGG" id="saci:Sinac_2308"/>
<dbReference type="Proteomes" id="UP000010798">
    <property type="component" value="Chromosome"/>
</dbReference>
<dbReference type="eggNOG" id="COG4102">
    <property type="taxonomic scope" value="Bacteria"/>
</dbReference>
<dbReference type="EMBL" id="CP003364">
    <property type="protein sequence ID" value="AGA26622.1"/>
    <property type="molecule type" value="Genomic_DNA"/>
</dbReference>
<dbReference type="PROSITE" id="PS51318">
    <property type="entry name" value="TAT"/>
    <property type="match status" value="1"/>
</dbReference>
<dbReference type="Pfam" id="PF07394">
    <property type="entry name" value="DUF1501"/>
    <property type="match status" value="1"/>
</dbReference>
<evidence type="ECO:0008006" key="3">
    <source>
        <dbReference type="Google" id="ProtNLM"/>
    </source>
</evidence>
<sequence length="462" mass="50777">MNDGCPEYRVTDRLSRRSLLKVGTAGFAGLSLPTILRAAESQGHVPRAKHVIFLHQFGGPSHIDTFDMKPDAPDGIRGEFKPIASHQPGIMLTEHLPRFAKTIGKFAQVRSVHHRMKNHNSATYYSLTGHTPPLDDIRLRDTQELYPAYGSTVAKLKPVDDPAIPTFMSFPHILRDGSVTPGQTASFLGKPFDPFFVGQDPAAPDFRLPELSLPSSLPLARLDDRRNLLRIIDTQSELLEWSGTARGIDAFYNRALTMLASPKVKQAFDLSNEPDKLRDAYGRTTYGQSCLLARRLIETGVRFVTVYYSNTIGGRGKGGWDTHGDNFNQLKDGLLPITDQTVPTLIDDLQSRGLLDETLIVWMGEFGRSPKISNTAKFGANGRDHWPQCYTVLFAGGGITPGAIYGSSDRIGAYPASDPVSPDDIAATMFWALGIDPATEVYDTLRRPLPIAAGKPISQIFS</sequence>
<protein>
    <recommendedName>
        <fullName evidence="3">DUF1501 domain-containing protein</fullName>
    </recommendedName>
</protein>
<dbReference type="AlphaFoldDB" id="L0DBK0"/>
<dbReference type="InterPro" id="IPR010869">
    <property type="entry name" value="DUF1501"/>
</dbReference>
<accession>L0DBK0</accession>
<evidence type="ECO:0000313" key="2">
    <source>
        <dbReference type="Proteomes" id="UP000010798"/>
    </source>
</evidence>
<reference evidence="1 2" key="1">
    <citation type="submission" date="2012-02" db="EMBL/GenBank/DDBJ databases">
        <title>Complete sequence of chromosome of Singulisphaera acidiphila DSM 18658.</title>
        <authorList>
            <consortium name="US DOE Joint Genome Institute (JGI-PGF)"/>
            <person name="Lucas S."/>
            <person name="Copeland A."/>
            <person name="Lapidus A."/>
            <person name="Glavina del Rio T."/>
            <person name="Dalin E."/>
            <person name="Tice H."/>
            <person name="Bruce D."/>
            <person name="Goodwin L."/>
            <person name="Pitluck S."/>
            <person name="Peters L."/>
            <person name="Ovchinnikova G."/>
            <person name="Chertkov O."/>
            <person name="Kyrpides N."/>
            <person name="Mavromatis K."/>
            <person name="Ivanova N."/>
            <person name="Brettin T."/>
            <person name="Detter J.C."/>
            <person name="Han C."/>
            <person name="Larimer F."/>
            <person name="Land M."/>
            <person name="Hauser L."/>
            <person name="Markowitz V."/>
            <person name="Cheng J.-F."/>
            <person name="Hugenholtz P."/>
            <person name="Woyke T."/>
            <person name="Wu D."/>
            <person name="Tindall B."/>
            <person name="Pomrenke H."/>
            <person name="Brambilla E."/>
            <person name="Klenk H.-P."/>
            <person name="Eisen J.A."/>
        </authorList>
    </citation>
    <scope>NUCLEOTIDE SEQUENCE [LARGE SCALE GENOMIC DNA]</scope>
    <source>
        <strain evidence="2">ATCC BAA-1392 / DSM 18658 / VKM B-2454 / MOB10</strain>
    </source>
</reference>
<dbReference type="RefSeq" id="WP_015245777.1">
    <property type="nucleotide sequence ID" value="NC_019892.1"/>
</dbReference>
<dbReference type="Gene3D" id="3.40.720.10">
    <property type="entry name" value="Alkaline Phosphatase, subunit A"/>
    <property type="match status" value="1"/>
</dbReference>
<name>L0DBK0_SINAD</name>
<organism evidence="1 2">
    <name type="scientific">Singulisphaera acidiphila (strain ATCC BAA-1392 / DSM 18658 / VKM B-2454 / MOB10)</name>
    <dbReference type="NCBI Taxonomy" id="886293"/>
    <lineage>
        <taxon>Bacteria</taxon>
        <taxon>Pseudomonadati</taxon>
        <taxon>Planctomycetota</taxon>
        <taxon>Planctomycetia</taxon>
        <taxon>Isosphaerales</taxon>
        <taxon>Isosphaeraceae</taxon>
        <taxon>Singulisphaera</taxon>
    </lineage>
</organism>
<dbReference type="STRING" id="886293.Sinac_2308"/>
<dbReference type="InterPro" id="IPR006311">
    <property type="entry name" value="TAT_signal"/>
</dbReference>
<gene>
    <name evidence="1" type="ordered locus">Sinac_2308</name>
</gene>
<evidence type="ECO:0000313" key="1">
    <source>
        <dbReference type="EMBL" id="AGA26622.1"/>
    </source>
</evidence>
<dbReference type="InterPro" id="IPR017850">
    <property type="entry name" value="Alkaline_phosphatase_core_sf"/>
</dbReference>
<dbReference type="PANTHER" id="PTHR43737:SF1">
    <property type="entry name" value="DUF1501 DOMAIN-CONTAINING PROTEIN"/>
    <property type="match status" value="1"/>
</dbReference>
<dbReference type="HOGENOM" id="CLU_035908_0_0_0"/>
<dbReference type="PANTHER" id="PTHR43737">
    <property type="entry name" value="BLL7424 PROTEIN"/>
    <property type="match status" value="1"/>
</dbReference>
<keyword evidence="2" id="KW-1185">Reference proteome</keyword>
<proteinExistence type="predicted"/>
<dbReference type="SUPFAM" id="SSF53649">
    <property type="entry name" value="Alkaline phosphatase-like"/>
    <property type="match status" value="1"/>
</dbReference>
<dbReference type="OrthoDB" id="127333at2"/>